<dbReference type="PANTHER" id="PTHR46268:SF15">
    <property type="entry name" value="UNIVERSAL STRESS PROTEIN HP_0031"/>
    <property type="match status" value="1"/>
</dbReference>
<dbReference type="Gene3D" id="3.40.50.12370">
    <property type="match status" value="1"/>
</dbReference>
<keyword evidence="4" id="KW-1185">Reference proteome</keyword>
<evidence type="ECO:0000313" key="3">
    <source>
        <dbReference type="EMBL" id="CAG2160033.1"/>
    </source>
</evidence>
<dbReference type="CDD" id="cd00293">
    <property type="entry name" value="USP-like"/>
    <property type="match status" value="1"/>
</dbReference>
<dbReference type="EMBL" id="CAJPVI010000070">
    <property type="protein sequence ID" value="CAG2160033.1"/>
    <property type="molecule type" value="Genomic_DNA"/>
</dbReference>
<proteinExistence type="inferred from homology"/>
<gene>
    <name evidence="3" type="ORF">LMG26411_07171</name>
</gene>
<organism evidence="3 4">
    <name type="scientific">Cupriavidus numazuensis</name>
    <dbReference type="NCBI Taxonomy" id="221992"/>
    <lineage>
        <taxon>Bacteria</taxon>
        <taxon>Pseudomonadati</taxon>
        <taxon>Pseudomonadota</taxon>
        <taxon>Betaproteobacteria</taxon>
        <taxon>Burkholderiales</taxon>
        <taxon>Burkholderiaceae</taxon>
        <taxon>Cupriavidus</taxon>
    </lineage>
</organism>
<protein>
    <recommendedName>
        <fullName evidence="2">UspA domain-containing protein</fullName>
    </recommendedName>
</protein>
<evidence type="ECO:0000256" key="1">
    <source>
        <dbReference type="ARBA" id="ARBA00008791"/>
    </source>
</evidence>
<dbReference type="Pfam" id="PF00582">
    <property type="entry name" value="Usp"/>
    <property type="match status" value="2"/>
</dbReference>
<feature type="domain" description="UspA" evidence="2">
    <location>
        <begin position="155"/>
        <end position="274"/>
    </location>
</feature>
<sequence>MDYRTVLVALGTDDGCEARVRMAAELAARFGGHVVGVSATGIRMDPLFRAGEDAASFAEHARRRRLAQTAASGELLGETVSQTAYGTPFTHHVVEDELGWVLAQEGRVADIIVIGGSLPAGDSTMQRTAEYVLLNAGRPVLLVPPRPVPLHGVHMVIAWDGSREAARAVADAMPLLLCASKVTILAVWDEKGSPDANSEPVAGLRQYLRRHGVIAAVRTEQTSGDVATVVLETVSVLGAGMLVAGGYGHSRVRELILGGTTRTLMHACPVPLLLSH</sequence>
<dbReference type="InterPro" id="IPR006016">
    <property type="entry name" value="UspA"/>
</dbReference>
<dbReference type="SUPFAM" id="SSF52402">
    <property type="entry name" value="Adenine nucleotide alpha hydrolases-like"/>
    <property type="match status" value="2"/>
</dbReference>
<dbReference type="Proteomes" id="UP000672657">
    <property type="component" value="Unassembled WGS sequence"/>
</dbReference>
<dbReference type="PANTHER" id="PTHR46268">
    <property type="entry name" value="STRESS RESPONSE PROTEIN NHAX"/>
    <property type="match status" value="1"/>
</dbReference>
<dbReference type="RefSeq" id="WP_211957937.1">
    <property type="nucleotide sequence ID" value="NZ_CAJPVI010000070.1"/>
</dbReference>
<feature type="domain" description="UspA" evidence="2">
    <location>
        <begin position="3"/>
        <end position="144"/>
    </location>
</feature>
<accession>A0ABM8TU25</accession>
<evidence type="ECO:0000259" key="2">
    <source>
        <dbReference type="Pfam" id="PF00582"/>
    </source>
</evidence>
<evidence type="ECO:0000313" key="4">
    <source>
        <dbReference type="Proteomes" id="UP000672657"/>
    </source>
</evidence>
<name>A0ABM8TU25_9BURK</name>
<comment type="similarity">
    <text evidence="1">Belongs to the universal stress protein A family.</text>
</comment>
<comment type="caution">
    <text evidence="3">The sequence shown here is derived from an EMBL/GenBank/DDBJ whole genome shotgun (WGS) entry which is preliminary data.</text>
</comment>
<reference evidence="3 4" key="1">
    <citation type="submission" date="2021-03" db="EMBL/GenBank/DDBJ databases">
        <authorList>
            <person name="Peeters C."/>
        </authorList>
    </citation>
    <scope>NUCLEOTIDE SEQUENCE [LARGE SCALE GENOMIC DNA]</scope>
    <source>
        <strain evidence="3 4">LMG 26411</strain>
    </source>
</reference>